<name>A0A6J4NM05_9BACT</name>
<dbReference type="SUPFAM" id="SSF109604">
    <property type="entry name" value="HD-domain/PDEase-like"/>
    <property type="match status" value="1"/>
</dbReference>
<dbReference type="Pfam" id="PF08668">
    <property type="entry name" value="HDOD"/>
    <property type="match status" value="1"/>
</dbReference>
<sequence length="290" mass="31478">MSTAVLIDPQARIAETVKKVTTIATLPEVTNQIIRTVEDPRSTASQLHKIVSHDPALVTRILKVVNSAFYGLPGQIGSIERAIVLLGLNAVKNLAVAASLGQLFRGAKLCDGFTPKDLWTHCIAVGVAARDLARQMKLPMADEAFLAGMIHDMGILVALQVYPEEVRRVCEAAKTGAQGFCDLEREMLGMDHQQLGMALAEQWKFPRSCQLVAGHHHRPGALSEQNRLLVAIVYVADTICCRSKHGFNLTAIGQRLDAAELSDIKLDPAVIERTAANLDELVKTASDMLS</sequence>
<dbReference type="InterPro" id="IPR013976">
    <property type="entry name" value="HDOD"/>
</dbReference>
<gene>
    <name evidence="2" type="ORF">AVDCRST_MAG64-1340</name>
</gene>
<dbReference type="Gene3D" id="1.10.3210.10">
    <property type="entry name" value="Hypothetical protein af1432"/>
    <property type="match status" value="1"/>
</dbReference>
<reference evidence="2" key="1">
    <citation type="submission" date="2020-02" db="EMBL/GenBank/DDBJ databases">
        <authorList>
            <person name="Meier V. D."/>
        </authorList>
    </citation>
    <scope>NUCLEOTIDE SEQUENCE</scope>
    <source>
        <strain evidence="2">AVDCRST_MAG64</strain>
    </source>
</reference>
<accession>A0A6J4NM05</accession>
<dbReference type="AlphaFoldDB" id="A0A6J4NM05"/>
<dbReference type="InterPro" id="IPR052340">
    <property type="entry name" value="RNase_Y/CdgJ"/>
</dbReference>
<evidence type="ECO:0000313" key="2">
    <source>
        <dbReference type="EMBL" id="CAA9392198.1"/>
    </source>
</evidence>
<proteinExistence type="predicted"/>
<dbReference type="EMBL" id="CADCUQ010000285">
    <property type="protein sequence ID" value="CAA9392198.1"/>
    <property type="molecule type" value="Genomic_DNA"/>
</dbReference>
<organism evidence="2">
    <name type="scientific">uncultured Phycisphaerae bacterium</name>
    <dbReference type="NCBI Taxonomy" id="904963"/>
    <lineage>
        <taxon>Bacteria</taxon>
        <taxon>Pseudomonadati</taxon>
        <taxon>Planctomycetota</taxon>
        <taxon>Phycisphaerae</taxon>
        <taxon>environmental samples</taxon>
    </lineage>
</organism>
<protein>
    <recommendedName>
        <fullName evidence="1">HDOD domain-containing protein</fullName>
    </recommendedName>
</protein>
<feature type="domain" description="HDOD" evidence="1">
    <location>
        <begin position="23"/>
        <end position="219"/>
    </location>
</feature>
<dbReference type="PANTHER" id="PTHR33525:SF3">
    <property type="entry name" value="RIBONUCLEASE Y"/>
    <property type="match status" value="1"/>
</dbReference>
<dbReference type="PANTHER" id="PTHR33525">
    <property type="match status" value="1"/>
</dbReference>
<dbReference type="PROSITE" id="PS51833">
    <property type="entry name" value="HDOD"/>
    <property type="match status" value="1"/>
</dbReference>
<evidence type="ECO:0000259" key="1">
    <source>
        <dbReference type="PROSITE" id="PS51833"/>
    </source>
</evidence>